<name>A0A182S8H5_9DIPT</name>
<evidence type="ECO:0000259" key="2">
    <source>
        <dbReference type="PROSITE" id="PS50188"/>
    </source>
</evidence>
<dbReference type="Pfam" id="PF21119">
    <property type="entry name" value="RYDR_Jsol"/>
    <property type="match status" value="1"/>
</dbReference>
<dbReference type="GO" id="GO:0042383">
    <property type="term" value="C:sarcolemma"/>
    <property type="evidence" value="ECO:0007669"/>
    <property type="project" value="TreeGrafter"/>
</dbReference>
<sequence length="729" mass="82580">MDALGGETTFADVNAPDGVGFVPACTIGIGQKARVVYGQDVDSLKWFTTCGLQEGYEPFCVNMKRPVTHWYTKDQPIFENTDEIPECKIDVTRIPGGADTPPCMKISHNTFETMEKANWEFLRLSLPVTCANTFISEQEKMRRWEEIRIRQHRLMTEVDHSQPAHFDHIMRSGFTMNDIKGLHRNYSEDAAEADEMMRNGPRRPSRHQTRGGLSPPGIEINGEATSDGELNAYSDNELEGGDDRKKRGRSPFRLFGKKRDQSKDKLKDRRTPEPEPRKSNLKVTQRGQATRLSNSDLRAQPPMTPERKGMGSPQVESFGNEVYDADCLRLINEYFYGVRIFPGQDPTHVYVGWVTTQYHVHSKEFSQNKVRHAAIYVEDENEKTIEIVNRQSCYMVRADELFNEVTQDSSGKGASQGMFVGCFVDTATGTIRFTCEGKETSHVFLMEPDTKLFPAIFVEATSKEILQIELGRTPTTLPLSAAVLPTSDKHINPQFPPRLKVQCLKPHQWARVPNTALQVHALKLSDIRGWSMLCEDPVSMLALHIPEEDRCIDILELIEIDRLLQFHAHTLTLYSALCYQSNYRAAHALCSHVDQKQLLYAIQSEYMSGPLRLGFYDLLISLHLESHATTMEVCKNEYIIPLGADLRELYIDPEMCHSLRSLQTLSVRPEMNMTEIAPTPSQSNMPTIVAPDSSSEPIPAIDSLYSPRFPLEVVREFVMSALQEAVMIN</sequence>
<dbReference type="GO" id="GO:0005790">
    <property type="term" value="C:smooth endoplasmic reticulum"/>
    <property type="evidence" value="ECO:0007669"/>
    <property type="project" value="TreeGrafter"/>
</dbReference>
<dbReference type="Gene3D" id="2.60.120.920">
    <property type="match status" value="2"/>
</dbReference>
<dbReference type="CDD" id="cd12879">
    <property type="entry name" value="SPRY3_RyR"/>
    <property type="match status" value="1"/>
</dbReference>
<dbReference type="AlphaFoldDB" id="A0A182S8H5"/>
<dbReference type="SMART" id="SM00449">
    <property type="entry name" value="SPRY"/>
    <property type="match status" value="1"/>
</dbReference>
<accession>A0A182S8H5</accession>
<protein>
    <recommendedName>
        <fullName evidence="2">B30.2/SPRY domain-containing protein</fullName>
    </recommendedName>
</protein>
<dbReference type="InterPro" id="IPR015925">
    <property type="entry name" value="Ryanodine_IP3_receptor"/>
</dbReference>
<dbReference type="PANTHER" id="PTHR46399">
    <property type="entry name" value="B30.2/SPRY DOMAIN-CONTAINING PROTEIN"/>
    <property type="match status" value="1"/>
</dbReference>
<evidence type="ECO:0000256" key="1">
    <source>
        <dbReference type="SAM" id="MobiDB-lite"/>
    </source>
</evidence>
<dbReference type="InterPro" id="IPR043136">
    <property type="entry name" value="B30.2/SPRY_sf"/>
</dbReference>
<feature type="compositionally biased region" description="Basic and acidic residues" evidence="1">
    <location>
        <begin position="257"/>
        <end position="278"/>
    </location>
</feature>
<organism evidence="3 4">
    <name type="scientific">Anopheles maculatus</name>
    <dbReference type="NCBI Taxonomy" id="74869"/>
    <lineage>
        <taxon>Eukaryota</taxon>
        <taxon>Metazoa</taxon>
        <taxon>Ecdysozoa</taxon>
        <taxon>Arthropoda</taxon>
        <taxon>Hexapoda</taxon>
        <taxon>Insecta</taxon>
        <taxon>Pterygota</taxon>
        <taxon>Neoptera</taxon>
        <taxon>Endopterygota</taxon>
        <taxon>Diptera</taxon>
        <taxon>Nematocera</taxon>
        <taxon>Culicoidea</taxon>
        <taxon>Culicidae</taxon>
        <taxon>Anophelinae</taxon>
        <taxon>Anopheles</taxon>
        <taxon>Anopheles maculatus group</taxon>
    </lineage>
</organism>
<reference evidence="4" key="1">
    <citation type="submission" date="2013-09" db="EMBL/GenBank/DDBJ databases">
        <title>The Genome Sequence of Anopheles maculatus species B.</title>
        <authorList>
            <consortium name="The Broad Institute Genomics Platform"/>
            <person name="Neafsey D.E."/>
            <person name="Besansky N."/>
            <person name="Howell P."/>
            <person name="Walton C."/>
            <person name="Young S.K."/>
            <person name="Zeng Q."/>
            <person name="Gargeya S."/>
            <person name="Fitzgerald M."/>
            <person name="Haas B."/>
            <person name="Abouelleil A."/>
            <person name="Allen A.W."/>
            <person name="Alvarado L."/>
            <person name="Arachchi H.M."/>
            <person name="Berlin A.M."/>
            <person name="Chapman S.B."/>
            <person name="Gainer-Dewar J."/>
            <person name="Goldberg J."/>
            <person name="Griggs A."/>
            <person name="Gujja S."/>
            <person name="Hansen M."/>
            <person name="Howarth C."/>
            <person name="Imamovic A."/>
            <person name="Ireland A."/>
            <person name="Larimer J."/>
            <person name="McCowan C."/>
            <person name="Murphy C."/>
            <person name="Pearson M."/>
            <person name="Poon T.W."/>
            <person name="Priest M."/>
            <person name="Roberts A."/>
            <person name="Saif S."/>
            <person name="Shea T."/>
            <person name="Sisk P."/>
            <person name="Sykes S."/>
            <person name="Wortman J."/>
            <person name="Nusbaum C."/>
            <person name="Birren B."/>
        </authorList>
    </citation>
    <scope>NUCLEOTIDE SEQUENCE [LARGE SCALE GENOMIC DNA]</scope>
    <source>
        <strain evidence="4">maculatus3</strain>
    </source>
</reference>
<dbReference type="VEuPathDB" id="VectorBase:AMAM001802"/>
<dbReference type="GO" id="GO:0034704">
    <property type="term" value="C:calcium channel complex"/>
    <property type="evidence" value="ECO:0007669"/>
    <property type="project" value="TreeGrafter"/>
</dbReference>
<dbReference type="Pfam" id="PF00622">
    <property type="entry name" value="SPRY"/>
    <property type="match status" value="1"/>
</dbReference>
<dbReference type="Proteomes" id="UP000075901">
    <property type="component" value="Unassembled WGS sequence"/>
</dbReference>
<feature type="domain" description="B30.2/SPRY" evidence="2">
    <location>
        <begin position="250"/>
        <end position="475"/>
    </location>
</feature>
<feature type="region of interest" description="Disordered" evidence="1">
    <location>
        <begin position="190"/>
        <end position="315"/>
    </location>
</feature>
<feature type="compositionally biased region" description="Polar residues" evidence="1">
    <location>
        <begin position="281"/>
        <end position="297"/>
    </location>
</feature>
<keyword evidence="4" id="KW-1185">Reference proteome</keyword>
<reference evidence="3" key="2">
    <citation type="submission" date="2020-05" db="UniProtKB">
        <authorList>
            <consortium name="EnsemblMetazoa"/>
        </authorList>
    </citation>
    <scope>IDENTIFICATION</scope>
    <source>
        <strain evidence="3">maculatus3</strain>
    </source>
</reference>
<dbReference type="GO" id="GO:0014808">
    <property type="term" value="P:release of sequestered calcium ion into cytosol by sarcoplasmic reticulum"/>
    <property type="evidence" value="ECO:0007669"/>
    <property type="project" value="TreeGrafter"/>
</dbReference>
<evidence type="ECO:0000313" key="3">
    <source>
        <dbReference type="EnsemblMetazoa" id="AMAM001802-PA"/>
    </source>
</evidence>
<dbReference type="InterPro" id="IPR035762">
    <property type="entry name" value="SPRY3_RyR"/>
</dbReference>
<dbReference type="InterPro" id="IPR048581">
    <property type="entry name" value="RYDR_Jsol"/>
</dbReference>
<dbReference type="InterPro" id="IPR013320">
    <property type="entry name" value="ConA-like_dom_sf"/>
</dbReference>
<dbReference type="PANTHER" id="PTHR46399:SF8">
    <property type="entry name" value="B30.2_SPRY DOMAIN-CONTAINING PROTEIN"/>
    <property type="match status" value="1"/>
</dbReference>
<dbReference type="GO" id="GO:0030018">
    <property type="term" value="C:Z disc"/>
    <property type="evidence" value="ECO:0007669"/>
    <property type="project" value="TreeGrafter"/>
</dbReference>
<dbReference type="FunFam" id="2.60.120.920:FF:000028">
    <property type="entry name" value="Ryanodine receptor, isoform E"/>
    <property type="match status" value="1"/>
</dbReference>
<dbReference type="EnsemblMetazoa" id="AMAM001802-RA">
    <property type="protein sequence ID" value="AMAM001802-PA"/>
    <property type="gene ID" value="AMAM001802"/>
</dbReference>
<dbReference type="GO" id="GO:0005219">
    <property type="term" value="F:ryanodine-sensitive calcium-release channel activity"/>
    <property type="evidence" value="ECO:0007669"/>
    <property type="project" value="TreeGrafter"/>
</dbReference>
<dbReference type="PROSITE" id="PS50188">
    <property type="entry name" value="B302_SPRY"/>
    <property type="match status" value="1"/>
</dbReference>
<dbReference type="GO" id="GO:0006941">
    <property type="term" value="P:striated muscle contraction"/>
    <property type="evidence" value="ECO:0007669"/>
    <property type="project" value="TreeGrafter"/>
</dbReference>
<dbReference type="InterPro" id="IPR003877">
    <property type="entry name" value="SPRY_dom"/>
</dbReference>
<feature type="compositionally biased region" description="Basic residues" evidence="1">
    <location>
        <begin position="200"/>
        <end position="209"/>
    </location>
</feature>
<dbReference type="InterPro" id="IPR001870">
    <property type="entry name" value="B30.2/SPRY"/>
</dbReference>
<dbReference type="GO" id="GO:0033017">
    <property type="term" value="C:sarcoplasmic reticulum membrane"/>
    <property type="evidence" value="ECO:0007669"/>
    <property type="project" value="TreeGrafter"/>
</dbReference>
<dbReference type="SUPFAM" id="SSF49899">
    <property type="entry name" value="Concanavalin A-like lectins/glucanases"/>
    <property type="match status" value="1"/>
</dbReference>
<proteinExistence type="predicted"/>
<evidence type="ECO:0000313" key="4">
    <source>
        <dbReference type="Proteomes" id="UP000075901"/>
    </source>
</evidence>